<dbReference type="GO" id="GO:0005886">
    <property type="term" value="C:plasma membrane"/>
    <property type="evidence" value="ECO:0007669"/>
    <property type="project" value="TreeGrafter"/>
</dbReference>
<dbReference type="Gene3D" id="2.40.10.350">
    <property type="entry name" value="Rod shape-determining protein MreC, domain 2"/>
    <property type="match status" value="1"/>
</dbReference>
<proteinExistence type="inferred from homology"/>
<feature type="domain" description="Rod shape-determining protein MreC beta-barrel core" evidence="8">
    <location>
        <begin position="131"/>
        <end position="269"/>
    </location>
</feature>
<organism evidence="9 10">
    <name type="scientific">Oceanivirga miroungae</name>
    <dbReference type="NCBI Taxonomy" id="1130046"/>
    <lineage>
        <taxon>Bacteria</taxon>
        <taxon>Fusobacteriati</taxon>
        <taxon>Fusobacteriota</taxon>
        <taxon>Fusobacteriia</taxon>
        <taxon>Fusobacteriales</taxon>
        <taxon>Leptotrichiaceae</taxon>
        <taxon>Oceanivirga</taxon>
    </lineage>
</organism>
<dbReference type="PANTHER" id="PTHR34138">
    <property type="entry name" value="CELL SHAPE-DETERMINING PROTEIN MREC"/>
    <property type="match status" value="1"/>
</dbReference>
<dbReference type="InterPro" id="IPR042175">
    <property type="entry name" value="Cell/Rod_MreC_2"/>
</dbReference>
<keyword evidence="3 5" id="KW-0133">Cell shape</keyword>
<protein>
    <recommendedName>
        <fullName evidence="2 5">Cell shape-determining protein MreC</fullName>
    </recommendedName>
    <alternativeName>
        <fullName evidence="4 5">Cell shape protein MreC</fullName>
    </alternativeName>
</protein>
<dbReference type="Pfam" id="PF04085">
    <property type="entry name" value="MreC"/>
    <property type="match status" value="1"/>
</dbReference>
<keyword evidence="7" id="KW-0472">Membrane</keyword>
<keyword evidence="7" id="KW-0812">Transmembrane</keyword>
<evidence type="ECO:0000256" key="7">
    <source>
        <dbReference type="SAM" id="Phobius"/>
    </source>
</evidence>
<evidence type="ECO:0000313" key="10">
    <source>
        <dbReference type="Proteomes" id="UP000419017"/>
    </source>
</evidence>
<dbReference type="InterPro" id="IPR007221">
    <property type="entry name" value="MreC"/>
</dbReference>
<dbReference type="Proteomes" id="UP000419017">
    <property type="component" value="Unassembled WGS sequence"/>
</dbReference>
<dbReference type="Gene3D" id="2.40.10.340">
    <property type="entry name" value="Rod shape-determining protein MreC, domain 1"/>
    <property type="match status" value="1"/>
</dbReference>
<keyword evidence="6" id="KW-0175">Coiled coil</keyword>
<keyword evidence="7" id="KW-1133">Transmembrane helix</keyword>
<evidence type="ECO:0000256" key="6">
    <source>
        <dbReference type="SAM" id="Coils"/>
    </source>
</evidence>
<dbReference type="InterPro" id="IPR055342">
    <property type="entry name" value="MreC_beta-barrel_core"/>
</dbReference>
<dbReference type="PIRSF" id="PIRSF038471">
    <property type="entry name" value="MreC"/>
    <property type="match status" value="1"/>
</dbReference>
<dbReference type="EMBL" id="CABWIB010000001">
    <property type="protein sequence ID" value="VWL85249.1"/>
    <property type="molecule type" value="Genomic_DNA"/>
</dbReference>
<dbReference type="RefSeq" id="WP_156683257.1">
    <property type="nucleotide sequence ID" value="NZ_CABWIB010000001.1"/>
</dbReference>
<gene>
    <name evidence="9" type="ORF">OMES3154_00532</name>
</gene>
<dbReference type="InterPro" id="IPR042177">
    <property type="entry name" value="Cell/Rod_1"/>
</dbReference>
<evidence type="ECO:0000256" key="3">
    <source>
        <dbReference type="ARBA" id="ARBA00022960"/>
    </source>
</evidence>
<evidence type="ECO:0000256" key="4">
    <source>
        <dbReference type="ARBA" id="ARBA00032089"/>
    </source>
</evidence>
<evidence type="ECO:0000259" key="8">
    <source>
        <dbReference type="Pfam" id="PF04085"/>
    </source>
</evidence>
<comment type="function">
    <text evidence="5">Involved in formation and maintenance of cell shape.</text>
</comment>
<reference evidence="9 10" key="1">
    <citation type="submission" date="2019-10" db="EMBL/GenBank/DDBJ databases">
        <authorList>
            <person name="Blom J."/>
        </authorList>
    </citation>
    <scope>NUCLEOTIDE SEQUENCE [LARGE SCALE GENOMIC DNA]</scope>
    <source>
        <strain evidence="9 10">ES3154-GLU</strain>
    </source>
</reference>
<sequence>MRSRKDNKLIKYLISIIVILMLVVLLKRPASSIYSYITQKTIKLNDLMINFKSKIYTDIEKFIKKEEMLSNFDKYLEKIEKKEGKYQKLELDLVDLEKLKKENKKLKDLLNLKEELSYDAVAAKVILKSEHDDEYIYISKGKNEGIEEDLVVIYDANMIGRIYKVYDTYSKVKLLVNKTSKLSVIVNKKELGILRGNGNSFSINNYNIDKNKIDKTYVIESSGISNKIPKGVKIGTFSLKNKESFLETKELRFYPNYNYLDMDYVLILKEKKGE</sequence>
<name>A0A6I8M5P1_9FUSO</name>
<dbReference type="GO" id="GO:0008360">
    <property type="term" value="P:regulation of cell shape"/>
    <property type="evidence" value="ECO:0007669"/>
    <property type="project" value="UniProtKB-KW"/>
</dbReference>
<accession>A0A6I8M5P1</accession>
<evidence type="ECO:0000256" key="2">
    <source>
        <dbReference type="ARBA" id="ARBA00013855"/>
    </source>
</evidence>
<dbReference type="AlphaFoldDB" id="A0A6I8M5P1"/>
<evidence type="ECO:0000256" key="1">
    <source>
        <dbReference type="ARBA" id="ARBA00009369"/>
    </source>
</evidence>
<evidence type="ECO:0000313" key="9">
    <source>
        <dbReference type="EMBL" id="VWL85249.1"/>
    </source>
</evidence>
<keyword evidence="10" id="KW-1185">Reference proteome</keyword>
<dbReference type="PANTHER" id="PTHR34138:SF1">
    <property type="entry name" value="CELL SHAPE-DETERMINING PROTEIN MREC"/>
    <property type="match status" value="1"/>
</dbReference>
<feature type="coiled-coil region" evidence="6">
    <location>
        <begin position="65"/>
        <end position="119"/>
    </location>
</feature>
<comment type="similarity">
    <text evidence="1 5">Belongs to the MreC family.</text>
</comment>
<feature type="transmembrane region" description="Helical" evidence="7">
    <location>
        <begin position="9"/>
        <end position="26"/>
    </location>
</feature>
<evidence type="ECO:0000256" key="5">
    <source>
        <dbReference type="PIRNR" id="PIRNR038471"/>
    </source>
</evidence>